<proteinExistence type="predicted"/>
<feature type="non-terminal residue" evidence="1">
    <location>
        <position position="1"/>
    </location>
</feature>
<dbReference type="EMBL" id="CAJVPY010073603">
    <property type="protein sequence ID" value="CAG8829645.1"/>
    <property type="molecule type" value="Genomic_DNA"/>
</dbReference>
<dbReference type="OrthoDB" id="10387641at2759"/>
<sequence length="71" mass="8241">KKGLNRAFESKAIFTGLCELMIQIAQRKEKSSQNLKYSEDVTHFMAILSSLNPRAYEFFWANLAEQTLRNI</sequence>
<name>A0A9N9KHP7_9GLOM</name>
<evidence type="ECO:0000313" key="2">
    <source>
        <dbReference type="Proteomes" id="UP000789405"/>
    </source>
</evidence>
<comment type="caution">
    <text evidence="1">The sequence shown here is derived from an EMBL/GenBank/DDBJ whole genome shotgun (WGS) entry which is preliminary data.</text>
</comment>
<gene>
    <name evidence="1" type="ORF">DERYTH_LOCUS28726</name>
</gene>
<dbReference type="AlphaFoldDB" id="A0A9N9KHP7"/>
<feature type="non-terminal residue" evidence="1">
    <location>
        <position position="71"/>
    </location>
</feature>
<evidence type="ECO:0000313" key="1">
    <source>
        <dbReference type="EMBL" id="CAG8829645.1"/>
    </source>
</evidence>
<dbReference type="Proteomes" id="UP000789405">
    <property type="component" value="Unassembled WGS sequence"/>
</dbReference>
<keyword evidence="2" id="KW-1185">Reference proteome</keyword>
<organism evidence="1 2">
    <name type="scientific">Dentiscutata erythropus</name>
    <dbReference type="NCBI Taxonomy" id="1348616"/>
    <lineage>
        <taxon>Eukaryota</taxon>
        <taxon>Fungi</taxon>
        <taxon>Fungi incertae sedis</taxon>
        <taxon>Mucoromycota</taxon>
        <taxon>Glomeromycotina</taxon>
        <taxon>Glomeromycetes</taxon>
        <taxon>Diversisporales</taxon>
        <taxon>Gigasporaceae</taxon>
        <taxon>Dentiscutata</taxon>
    </lineage>
</organism>
<reference evidence="1" key="1">
    <citation type="submission" date="2021-06" db="EMBL/GenBank/DDBJ databases">
        <authorList>
            <person name="Kallberg Y."/>
            <person name="Tangrot J."/>
            <person name="Rosling A."/>
        </authorList>
    </citation>
    <scope>NUCLEOTIDE SEQUENCE</scope>
    <source>
        <strain evidence="1">MA453B</strain>
    </source>
</reference>
<accession>A0A9N9KHP7</accession>
<protein>
    <submittedName>
        <fullName evidence="1">12279_t:CDS:1</fullName>
    </submittedName>
</protein>